<dbReference type="Pfam" id="PF00589">
    <property type="entry name" value="Phage_integrase"/>
    <property type="match status" value="1"/>
</dbReference>
<keyword evidence="1" id="KW-0233">DNA recombination</keyword>
<accession>A0ABW3XZ82</accession>
<dbReference type="InterPro" id="IPR025269">
    <property type="entry name" value="SAM-like_dom"/>
</dbReference>
<name>A0ABW3XZ82_9FLAO</name>
<organism evidence="3 4">
    <name type="scientific">Namhaeicola litoreus</name>
    <dbReference type="NCBI Taxonomy" id="1052145"/>
    <lineage>
        <taxon>Bacteria</taxon>
        <taxon>Pseudomonadati</taxon>
        <taxon>Bacteroidota</taxon>
        <taxon>Flavobacteriia</taxon>
        <taxon>Flavobacteriales</taxon>
        <taxon>Flavobacteriaceae</taxon>
        <taxon>Namhaeicola</taxon>
    </lineage>
</organism>
<evidence type="ECO:0000259" key="2">
    <source>
        <dbReference type="PROSITE" id="PS51898"/>
    </source>
</evidence>
<gene>
    <name evidence="3" type="ORF">ACFQ39_01210</name>
</gene>
<dbReference type="InterPro" id="IPR011010">
    <property type="entry name" value="DNA_brk_join_enz"/>
</dbReference>
<feature type="domain" description="Tyr recombinase" evidence="2">
    <location>
        <begin position="221"/>
        <end position="408"/>
    </location>
</feature>
<dbReference type="InterPro" id="IPR002104">
    <property type="entry name" value="Integrase_catalytic"/>
</dbReference>
<dbReference type="Proteomes" id="UP001597201">
    <property type="component" value="Unassembled WGS sequence"/>
</dbReference>
<reference evidence="4" key="1">
    <citation type="journal article" date="2019" name="Int. J. Syst. Evol. Microbiol.">
        <title>The Global Catalogue of Microorganisms (GCM) 10K type strain sequencing project: providing services to taxonomists for standard genome sequencing and annotation.</title>
        <authorList>
            <consortium name="The Broad Institute Genomics Platform"/>
            <consortium name="The Broad Institute Genome Sequencing Center for Infectious Disease"/>
            <person name="Wu L."/>
            <person name="Ma J."/>
        </authorList>
    </citation>
    <scope>NUCLEOTIDE SEQUENCE [LARGE SCALE GENOMIC DNA]</scope>
    <source>
        <strain evidence="4">CCUG 61485</strain>
    </source>
</reference>
<sequence>MAKIFYYYRSKKNIGPITIRLSHKNDIDYFVNTQLFIEKTFWNFNKGIPKTTDDKAKKAKVDLTNLERSILESFNADYNDGIPISKDWLQFKVDLFFKRVTLNSVSDILLDNIQRIIDGASIRRNSKGGIGLSKSRINSYNNLKKLLMSFQKDLKKVMKIKDVNLQFAQEFKTYMKDKGYSNSYLEKKLSDIKTVCLDAQINGIETSIQLPKVTGLKVKNDFIIYLNEDDLVKIKSKEFKSAAHKNAKRWLLLGAMIGQRGNDLLSLTNQNIIYQHGIKLIELVQEKGNKRVVIPFSPEMEDLLKDGFPHRISIQKFNSYLKEICKNAEINEPTIGSLYNKELKRKVVGTYEKWQLISSHDLRRSMASNNYGKMPTPLIMSITGHKTEAMLLRYIGKTSDDFAQQIADYYLRQAALTNKSADELTNEMRIVN</sequence>
<dbReference type="PROSITE" id="PS51898">
    <property type="entry name" value="TYR_RECOMBINASE"/>
    <property type="match status" value="1"/>
</dbReference>
<dbReference type="InterPro" id="IPR013762">
    <property type="entry name" value="Integrase-like_cat_sf"/>
</dbReference>
<dbReference type="SUPFAM" id="SSF56349">
    <property type="entry name" value="DNA breaking-rejoining enzymes"/>
    <property type="match status" value="1"/>
</dbReference>
<dbReference type="EMBL" id="JBHTMY010000001">
    <property type="protein sequence ID" value="MFD1314221.1"/>
    <property type="molecule type" value="Genomic_DNA"/>
</dbReference>
<evidence type="ECO:0000256" key="1">
    <source>
        <dbReference type="ARBA" id="ARBA00023172"/>
    </source>
</evidence>
<dbReference type="Gene3D" id="1.10.443.10">
    <property type="entry name" value="Intergrase catalytic core"/>
    <property type="match status" value="1"/>
</dbReference>
<evidence type="ECO:0000313" key="4">
    <source>
        <dbReference type="Proteomes" id="UP001597201"/>
    </source>
</evidence>
<dbReference type="Pfam" id="PF13102">
    <property type="entry name" value="Phage_int_SAM_5"/>
    <property type="match status" value="1"/>
</dbReference>
<comment type="caution">
    <text evidence="3">The sequence shown here is derived from an EMBL/GenBank/DDBJ whole genome shotgun (WGS) entry which is preliminary data.</text>
</comment>
<protein>
    <submittedName>
        <fullName evidence="3">Tyrosine-type recombinase/integrase</fullName>
    </submittedName>
</protein>
<keyword evidence="4" id="KW-1185">Reference proteome</keyword>
<evidence type="ECO:0000313" key="3">
    <source>
        <dbReference type="EMBL" id="MFD1314221.1"/>
    </source>
</evidence>
<proteinExistence type="predicted"/>
<dbReference type="RefSeq" id="WP_377175620.1">
    <property type="nucleotide sequence ID" value="NZ_JBHTMY010000001.1"/>
</dbReference>